<evidence type="ECO:0000313" key="1">
    <source>
        <dbReference type="EMBL" id="KKN44446.1"/>
    </source>
</evidence>
<gene>
    <name evidence="1" type="ORF">LCGC14_0692930</name>
</gene>
<proteinExistence type="predicted"/>
<comment type="caution">
    <text evidence="1">The sequence shown here is derived from an EMBL/GenBank/DDBJ whole genome shotgun (WGS) entry which is preliminary data.</text>
</comment>
<name>A0A0F9T676_9ZZZZ</name>
<accession>A0A0F9T676</accession>
<organism evidence="1">
    <name type="scientific">marine sediment metagenome</name>
    <dbReference type="NCBI Taxonomy" id="412755"/>
    <lineage>
        <taxon>unclassified sequences</taxon>
        <taxon>metagenomes</taxon>
        <taxon>ecological metagenomes</taxon>
    </lineage>
</organism>
<dbReference type="EMBL" id="LAZR01001451">
    <property type="protein sequence ID" value="KKN44446.1"/>
    <property type="molecule type" value="Genomic_DNA"/>
</dbReference>
<protein>
    <submittedName>
        <fullName evidence="1">Uncharacterized protein</fullName>
    </submittedName>
</protein>
<sequence length="72" mass="7727">MQELTDVKEFIRAMVRPMLALTGWLAILAMVWTGRPVPDQLWLAAVTFTGFYFGTRGASPPAVGPGGPPPAV</sequence>
<reference evidence="1" key="1">
    <citation type="journal article" date="2015" name="Nature">
        <title>Complex archaea that bridge the gap between prokaryotes and eukaryotes.</title>
        <authorList>
            <person name="Spang A."/>
            <person name="Saw J.H."/>
            <person name="Jorgensen S.L."/>
            <person name="Zaremba-Niedzwiedzka K."/>
            <person name="Martijn J."/>
            <person name="Lind A.E."/>
            <person name="van Eijk R."/>
            <person name="Schleper C."/>
            <person name="Guy L."/>
            <person name="Ettema T.J."/>
        </authorList>
    </citation>
    <scope>NUCLEOTIDE SEQUENCE</scope>
</reference>
<dbReference type="AlphaFoldDB" id="A0A0F9T676"/>